<evidence type="ECO:0000259" key="7">
    <source>
        <dbReference type="Pfam" id="PF00478"/>
    </source>
</evidence>
<dbReference type="Pfam" id="PF00478">
    <property type="entry name" value="IMPDH"/>
    <property type="match status" value="1"/>
</dbReference>
<dbReference type="OrthoDB" id="416622at2759"/>
<gene>
    <name evidence="8" type="ORF">PACLA_8A089760</name>
</gene>
<evidence type="ECO:0000313" key="9">
    <source>
        <dbReference type="Proteomes" id="UP001152795"/>
    </source>
</evidence>
<comment type="pathway">
    <text evidence="3">Purine metabolism; XMP biosynthesis via de novo pathway; XMP from IMP: step 1/1.</text>
</comment>
<dbReference type="PANTHER" id="PTHR11911">
    <property type="entry name" value="INOSINE-5-MONOPHOSPHATE DEHYDROGENASE RELATED"/>
    <property type="match status" value="1"/>
</dbReference>
<keyword evidence="2" id="KW-0332">GMP biosynthesis</keyword>
<dbReference type="GO" id="GO:0006177">
    <property type="term" value="P:GMP biosynthetic process"/>
    <property type="evidence" value="ECO:0007669"/>
    <property type="project" value="UniProtKB-KW"/>
</dbReference>
<dbReference type="GO" id="GO:0006183">
    <property type="term" value="P:GTP biosynthetic process"/>
    <property type="evidence" value="ECO:0007669"/>
    <property type="project" value="TreeGrafter"/>
</dbReference>
<feature type="domain" description="IMP dehydrogenase/GMP reductase" evidence="7">
    <location>
        <begin position="5"/>
        <end position="72"/>
    </location>
</feature>
<dbReference type="InterPro" id="IPR005990">
    <property type="entry name" value="IMP_DH"/>
</dbReference>
<reference evidence="8" key="1">
    <citation type="submission" date="2020-04" db="EMBL/GenBank/DDBJ databases">
        <authorList>
            <person name="Alioto T."/>
            <person name="Alioto T."/>
            <person name="Gomez Garrido J."/>
        </authorList>
    </citation>
    <scope>NUCLEOTIDE SEQUENCE</scope>
    <source>
        <strain evidence="8">A484AB</strain>
    </source>
</reference>
<dbReference type="InterPro" id="IPR001093">
    <property type="entry name" value="IMP_DH_GMPRt"/>
</dbReference>
<protein>
    <recommendedName>
        <fullName evidence="4">IMP dehydrogenase</fullName>
        <ecNumber evidence="4">1.1.1.205</ecNumber>
    </recommendedName>
</protein>
<dbReference type="Gene3D" id="3.20.20.70">
    <property type="entry name" value="Aldolase class I"/>
    <property type="match status" value="1"/>
</dbReference>
<evidence type="ECO:0000256" key="1">
    <source>
        <dbReference type="ARBA" id="ARBA00005502"/>
    </source>
</evidence>
<comment type="catalytic activity">
    <reaction evidence="6">
        <text>IMP + NAD(+) + H2O = XMP + NADH + H(+)</text>
        <dbReference type="Rhea" id="RHEA:11708"/>
        <dbReference type="ChEBI" id="CHEBI:15377"/>
        <dbReference type="ChEBI" id="CHEBI:15378"/>
        <dbReference type="ChEBI" id="CHEBI:57464"/>
        <dbReference type="ChEBI" id="CHEBI:57540"/>
        <dbReference type="ChEBI" id="CHEBI:57945"/>
        <dbReference type="ChEBI" id="CHEBI:58053"/>
        <dbReference type="EC" id="1.1.1.205"/>
    </reaction>
</comment>
<dbReference type="InterPro" id="IPR013785">
    <property type="entry name" value="Aldolase_TIM"/>
</dbReference>
<comment type="function">
    <text evidence="5">Catalyzes the conversion of inosine 5'-phosphate (IMP) to xanthosine 5'-phosphate (XMP), the first committed and rate-limiting step in the de novo synthesis of guanine nucleotides, and therefore plays an important role in the regulation of cell growth. Could also have a single-stranded nucleic acid-binding activity and could play a role in RNA and/or DNA metabolism. It may also have a role in the development of malignancy and the growth progression of some tumors.</text>
</comment>
<dbReference type="Proteomes" id="UP001152795">
    <property type="component" value="Unassembled WGS sequence"/>
</dbReference>
<sequence>ESARVKVAQGVAGSVVDKGTIHRFAPYLITGIQQGCQDIGACSLDKLRTMTYSGETRFEKRTVSGQIEGGVHGLHSYEKRLF</sequence>
<dbReference type="SUPFAM" id="SSF51412">
    <property type="entry name" value="Inosine monophosphate dehydrogenase (IMPDH)"/>
    <property type="match status" value="1"/>
</dbReference>
<evidence type="ECO:0000256" key="2">
    <source>
        <dbReference type="ARBA" id="ARBA00022749"/>
    </source>
</evidence>
<evidence type="ECO:0000256" key="4">
    <source>
        <dbReference type="ARBA" id="ARBA00024384"/>
    </source>
</evidence>
<dbReference type="EMBL" id="CACRXK020007008">
    <property type="protein sequence ID" value="CAB4011040.1"/>
    <property type="molecule type" value="Genomic_DNA"/>
</dbReference>
<accession>A0A7D9IPU2</accession>
<organism evidence="8 9">
    <name type="scientific">Paramuricea clavata</name>
    <name type="common">Red gorgonian</name>
    <name type="synonym">Violescent sea-whip</name>
    <dbReference type="NCBI Taxonomy" id="317549"/>
    <lineage>
        <taxon>Eukaryota</taxon>
        <taxon>Metazoa</taxon>
        <taxon>Cnidaria</taxon>
        <taxon>Anthozoa</taxon>
        <taxon>Octocorallia</taxon>
        <taxon>Malacalcyonacea</taxon>
        <taxon>Plexauridae</taxon>
        <taxon>Paramuricea</taxon>
    </lineage>
</organism>
<dbReference type="AlphaFoldDB" id="A0A7D9IPU2"/>
<dbReference type="EC" id="1.1.1.205" evidence="4"/>
<dbReference type="GO" id="GO:0005737">
    <property type="term" value="C:cytoplasm"/>
    <property type="evidence" value="ECO:0007669"/>
    <property type="project" value="TreeGrafter"/>
</dbReference>
<feature type="non-terminal residue" evidence="8">
    <location>
        <position position="82"/>
    </location>
</feature>
<name>A0A7D9IPU2_PARCT</name>
<evidence type="ECO:0000256" key="3">
    <source>
        <dbReference type="ARBA" id="ARBA00024330"/>
    </source>
</evidence>
<comment type="similarity">
    <text evidence="1">Belongs to the IMPDH/GMPR family.</text>
</comment>
<dbReference type="PANTHER" id="PTHR11911:SF111">
    <property type="entry name" value="INOSINE-5'-MONOPHOSPHATE DEHYDROGENASE"/>
    <property type="match status" value="1"/>
</dbReference>
<keyword evidence="2" id="KW-0658">Purine biosynthesis</keyword>
<keyword evidence="9" id="KW-1185">Reference proteome</keyword>
<evidence type="ECO:0000256" key="5">
    <source>
        <dbReference type="ARBA" id="ARBA00046101"/>
    </source>
</evidence>
<dbReference type="FunFam" id="3.20.20.70:FF:000424">
    <property type="entry name" value="Inosine-5'-monophosphate dehydrogenase 2"/>
    <property type="match status" value="1"/>
</dbReference>
<comment type="caution">
    <text evidence="8">The sequence shown here is derived from an EMBL/GenBank/DDBJ whole genome shotgun (WGS) entry which is preliminary data.</text>
</comment>
<evidence type="ECO:0000256" key="6">
    <source>
        <dbReference type="ARBA" id="ARBA00048028"/>
    </source>
</evidence>
<dbReference type="GO" id="GO:0003938">
    <property type="term" value="F:IMP dehydrogenase activity"/>
    <property type="evidence" value="ECO:0007669"/>
    <property type="project" value="UniProtKB-EC"/>
</dbReference>
<proteinExistence type="inferred from homology"/>
<evidence type="ECO:0000313" key="8">
    <source>
        <dbReference type="EMBL" id="CAB4011040.1"/>
    </source>
</evidence>